<keyword evidence="3 6" id="KW-0489">Methyltransferase</keyword>
<protein>
    <recommendedName>
        <fullName evidence="6">Ribosomal protein L11 methyltransferase</fullName>
        <shortName evidence="6">L11 Mtase</shortName>
        <ecNumber evidence="6">2.1.1.-</ecNumber>
    </recommendedName>
</protein>
<dbReference type="SUPFAM" id="SSF53335">
    <property type="entry name" value="S-adenosyl-L-methionine-dependent methyltransferases"/>
    <property type="match status" value="1"/>
</dbReference>
<evidence type="ECO:0000256" key="1">
    <source>
        <dbReference type="ARBA" id="ARBA00009741"/>
    </source>
</evidence>
<feature type="binding site" evidence="6">
    <location>
        <position position="228"/>
    </location>
    <ligand>
        <name>S-adenosyl-L-methionine</name>
        <dbReference type="ChEBI" id="CHEBI:59789"/>
    </ligand>
</feature>
<keyword evidence="2 6" id="KW-0963">Cytoplasm</keyword>
<sequence>MTQTPMIRLALDEATAKRVADMLDDAFPFGEVSVSAFETGPNAWNVEVYGSPELSSAELARAMREALGPESAGLRVEEGAIDEADWVAKSLAGLNPVPAGRFVVHGSHDRDKIPDGVIGIEIEAALAFGTGHHGTTRGCLLAIDELLTERRFERVLDLGSGTGVLAIAIGLAQKSPVLATDIDEVSARIAGENAEANGAGDYVESIHATGFDHPAFAERGPFDLIVANILAGPLVELAPDVKRNLAAGGRVVLSGLMNHEAERVAAAYAAQGLEVVASRQLEGWSTLILAAAKET</sequence>
<comment type="similarity">
    <text evidence="1 6">Belongs to the methyltransferase superfamily. PrmA family.</text>
</comment>
<dbReference type="InterPro" id="IPR050078">
    <property type="entry name" value="Ribosomal_L11_MeTrfase_PrmA"/>
</dbReference>
<feature type="binding site" evidence="6">
    <location>
        <position position="136"/>
    </location>
    <ligand>
        <name>S-adenosyl-L-methionine</name>
        <dbReference type="ChEBI" id="CHEBI:59789"/>
    </ligand>
</feature>
<keyword evidence="8" id="KW-1185">Reference proteome</keyword>
<dbReference type="RefSeq" id="WP_343066178.1">
    <property type="nucleotide sequence ID" value="NZ_JACIDR010000001.1"/>
</dbReference>
<keyword evidence="4 6" id="KW-0808">Transferase</keyword>
<reference evidence="7 8" key="1">
    <citation type="submission" date="2020-08" db="EMBL/GenBank/DDBJ databases">
        <title>Genomic Encyclopedia of Type Strains, Phase IV (KMG-IV): sequencing the most valuable type-strain genomes for metagenomic binning, comparative biology and taxonomic classification.</title>
        <authorList>
            <person name="Goeker M."/>
        </authorList>
    </citation>
    <scope>NUCLEOTIDE SEQUENCE [LARGE SCALE GENOMIC DNA]</scope>
    <source>
        <strain evidence="7 8">DSM 25481</strain>
    </source>
</reference>
<dbReference type="CDD" id="cd02440">
    <property type="entry name" value="AdoMet_MTases"/>
    <property type="match status" value="1"/>
</dbReference>
<keyword evidence="7" id="KW-0687">Ribonucleoprotein</keyword>
<organism evidence="7 8">
    <name type="scientific">Hansschlegelia beijingensis</name>
    <dbReference type="NCBI Taxonomy" id="1133344"/>
    <lineage>
        <taxon>Bacteria</taxon>
        <taxon>Pseudomonadati</taxon>
        <taxon>Pseudomonadota</taxon>
        <taxon>Alphaproteobacteria</taxon>
        <taxon>Hyphomicrobiales</taxon>
        <taxon>Methylopilaceae</taxon>
        <taxon>Hansschlegelia</taxon>
    </lineage>
</organism>
<dbReference type="Pfam" id="PF06325">
    <property type="entry name" value="PrmA"/>
    <property type="match status" value="1"/>
</dbReference>
<dbReference type="NCBIfam" id="NF001784">
    <property type="entry name" value="PRK00517.2-1"/>
    <property type="match status" value="1"/>
</dbReference>
<evidence type="ECO:0000256" key="3">
    <source>
        <dbReference type="ARBA" id="ARBA00022603"/>
    </source>
</evidence>
<dbReference type="EC" id="2.1.1.-" evidence="6"/>
<evidence type="ECO:0000313" key="8">
    <source>
        <dbReference type="Proteomes" id="UP000528964"/>
    </source>
</evidence>
<dbReference type="Gene3D" id="3.40.50.150">
    <property type="entry name" value="Vaccinia Virus protein VP39"/>
    <property type="match status" value="1"/>
</dbReference>
<dbReference type="EMBL" id="JACIDR010000001">
    <property type="protein sequence ID" value="MBB3971995.1"/>
    <property type="molecule type" value="Genomic_DNA"/>
</dbReference>
<evidence type="ECO:0000256" key="6">
    <source>
        <dbReference type="HAMAP-Rule" id="MF_00735"/>
    </source>
</evidence>
<evidence type="ECO:0000256" key="2">
    <source>
        <dbReference type="ARBA" id="ARBA00022490"/>
    </source>
</evidence>
<comment type="subcellular location">
    <subcellularLocation>
        <location evidence="6">Cytoplasm</location>
    </subcellularLocation>
</comment>
<gene>
    <name evidence="6" type="primary">prmA</name>
    <name evidence="7" type="ORF">GGR24_000628</name>
</gene>
<proteinExistence type="inferred from homology"/>
<dbReference type="PANTHER" id="PTHR43648:SF1">
    <property type="entry name" value="ELECTRON TRANSFER FLAVOPROTEIN BETA SUBUNIT LYSINE METHYLTRANSFERASE"/>
    <property type="match status" value="1"/>
</dbReference>
<keyword evidence="5 6" id="KW-0949">S-adenosyl-L-methionine</keyword>
<accession>A0A7W6CVP9</accession>
<comment type="catalytic activity">
    <reaction evidence="6">
        <text>L-lysyl-[protein] + 3 S-adenosyl-L-methionine = N(6),N(6),N(6)-trimethyl-L-lysyl-[protein] + 3 S-adenosyl-L-homocysteine + 3 H(+)</text>
        <dbReference type="Rhea" id="RHEA:54192"/>
        <dbReference type="Rhea" id="RHEA-COMP:9752"/>
        <dbReference type="Rhea" id="RHEA-COMP:13826"/>
        <dbReference type="ChEBI" id="CHEBI:15378"/>
        <dbReference type="ChEBI" id="CHEBI:29969"/>
        <dbReference type="ChEBI" id="CHEBI:57856"/>
        <dbReference type="ChEBI" id="CHEBI:59789"/>
        <dbReference type="ChEBI" id="CHEBI:61961"/>
    </reaction>
</comment>
<keyword evidence="7" id="KW-0689">Ribosomal protein</keyword>
<feature type="binding site" evidence="6">
    <location>
        <position position="181"/>
    </location>
    <ligand>
        <name>S-adenosyl-L-methionine</name>
        <dbReference type="ChEBI" id="CHEBI:59789"/>
    </ligand>
</feature>
<dbReference type="GO" id="GO:0032259">
    <property type="term" value="P:methylation"/>
    <property type="evidence" value="ECO:0007669"/>
    <property type="project" value="UniProtKB-KW"/>
</dbReference>
<dbReference type="GO" id="GO:0005737">
    <property type="term" value="C:cytoplasm"/>
    <property type="evidence" value="ECO:0007669"/>
    <property type="project" value="UniProtKB-SubCell"/>
</dbReference>
<comment type="caution">
    <text evidence="7">The sequence shown here is derived from an EMBL/GenBank/DDBJ whole genome shotgun (WGS) entry which is preliminary data.</text>
</comment>
<name>A0A7W6CVP9_9HYPH</name>
<dbReference type="InterPro" id="IPR004498">
    <property type="entry name" value="Ribosomal_PrmA_MeTrfase"/>
</dbReference>
<evidence type="ECO:0000256" key="4">
    <source>
        <dbReference type="ARBA" id="ARBA00022679"/>
    </source>
</evidence>
<dbReference type="Proteomes" id="UP000528964">
    <property type="component" value="Unassembled WGS sequence"/>
</dbReference>
<dbReference type="GO" id="GO:0008276">
    <property type="term" value="F:protein methyltransferase activity"/>
    <property type="evidence" value="ECO:0007669"/>
    <property type="project" value="UniProtKB-UniRule"/>
</dbReference>
<evidence type="ECO:0000256" key="5">
    <source>
        <dbReference type="ARBA" id="ARBA00022691"/>
    </source>
</evidence>
<dbReference type="PANTHER" id="PTHR43648">
    <property type="entry name" value="ELECTRON TRANSFER FLAVOPROTEIN BETA SUBUNIT LYSINE METHYLTRANSFERASE"/>
    <property type="match status" value="1"/>
</dbReference>
<comment type="function">
    <text evidence="6">Methylates ribosomal protein L11.</text>
</comment>
<dbReference type="InterPro" id="IPR029063">
    <property type="entry name" value="SAM-dependent_MTases_sf"/>
</dbReference>
<dbReference type="HAMAP" id="MF_00735">
    <property type="entry name" value="Methyltr_PrmA"/>
    <property type="match status" value="1"/>
</dbReference>
<feature type="binding site" evidence="6">
    <location>
        <position position="159"/>
    </location>
    <ligand>
        <name>S-adenosyl-L-methionine</name>
        <dbReference type="ChEBI" id="CHEBI:59789"/>
    </ligand>
</feature>
<dbReference type="AlphaFoldDB" id="A0A7W6CVP9"/>
<evidence type="ECO:0000313" key="7">
    <source>
        <dbReference type="EMBL" id="MBB3971995.1"/>
    </source>
</evidence>
<dbReference type="GO" id="GO:0005840">
    <property type="term" value="C:ribosome"/>
    <property type="evidence" value="ECO:0007669"/>
    <property type="project" value="UniProtKB-KW"/>
</dbReference>